<evidence type="ECO:0000256" key="1">
    <source>
        <dbReference type="ARBA" id="ARBA00001966"/>
    </source>
</evidence>
<dbReference type="InterPro" id="IPR017200">
    <property type="entry name" value="PqqE-like"/>
</dbReference>
<dbReference type="CDD" id="cd01335">
    <property type="entry name" value="Radical_SAM"/>
    <property type="match status" value="1"/>
</dbReference>
<dbReference type="SFLD" id="SFLDG01067">
    <property type="entry name" value="SPASM/twitch_domain_containing"/>
    <property type="match status" value="1"/>
</dbReference>
<accession>C7N7H0</accession>
<keyword evidence="5" id="KW-0408">Iron</keyword>
<evidence type="ECO:0000313" key="9">
    <source>
        <dbReference type="Proteomes" id="UP000002026"/>
    </source>
</evidence>
<dbReference type="HOGENOM" id="CLU_009273_4_1_11"/>
<dbReference type="InterPro" id="IPR013785">
    <property type="entry name" value="Aldolase_TIM"/>
</dbReference>
<evidence type="ECO:0000256" key="2">
    <source>
        <dbReference type="ARBA" id="ARBA00022485"/>
    </source>
</evidence>
<dbReference type="eggNOG" id="COG0535">
    <property type="taxonomic scope" value="Bacteria"/>
</dbReference>
<protein>
    <submittedName>
        <fullName evidence="8">Predicted Fe-S oxidoreductase</fullName>
    </submittedName>
</protein>
<dbReference type="NCBIfam" id="TIGR04085">
    <property type="entry name" value="rSAM_more_4Fe4S"/>
    <property type="match status" value="1"/>
</dbReference>
<dbReference type="GO" id="GO:0051539">
    <property type="term" value="F:4 iron, 4 sulfur cluster binding"/>
    <property type="evidence" value="ECO:0007669"/>
    <property type="project" value="UniProtKB-KW"/>
</dbReference>
<organism evidence="8 9">
    <name type="scientific">Slackia heliotrinireducens (strain ATCC 29202 / DSM 20476 / NCTC 11029 / RHS 1)</name>
    <name type="common">Peptococcus heliotrinreducens</name>
    <dbReference type="NCBI Taxonomy" id="471855"/>
    <lineage>
        <taxon>Bacteria</taxon>
        <taxon>Bacillati</taxon>
        <taxon>Actinomycetota</taxon>
        <taxon>Coriobacteriia</taxon>
        <taxon>Eggerthellales</taxon>
        <taxon>Eggerthellaceae</taxon>
        <taxon>Slackia</taxon>
    </lineage>
</organism>
<evidence type="ECO:0000256" key="4">
    <source>
        <dbReference type="ARBA" id="ARBA00022723"/>
    </source>
</evidence>
<gene>
    <name evidence="8" type="ordered locus">Shel_18370</name>
</gene>
<dbReference type="Gene3D" id="3.20.20.70">
    <property type="entry name" value="Aldolase class I"/>
    <property type="match status" value="1"/>
</dbReference>
<evidence type="ECO:0000259" key="7">
    <source>
        <dbReference type="PROSITE" id="PS51918"/>
    </source>
</evidence>
<proteinExistence type="predicted"/>
<keyword evidence="6" id="KW-0411">Iron-sulfur</keyword>
<dbReference type="Proteomes" id="UP000002026">
    <property type="component" value="Chromosome"/>
</dbReference>
<dbReference type="NCBIfam" id="TIGR04340">
    <property type="entry name" value="rSAM_ACGX"/>
    <property type="match status" value="1"/>
</dbReference>
<dbReference type="Pfam" id="PF13186">
    <property type="entry name" value="SPASM"/>
    <property type="match status" value="1"/>
</dbReference>
<dbReference type="GO" id="GO:0003824">
    <property type="term" value="F:catalytic activity"/>
    <property type="evidence" value="ECO:0007669"/>
    <property type="project" value="InterPro"/>
</dbReference>
<dbReference type="SUPFAM" id="SSF102114">
    <property type="entry name" value="Radical SAM enzymes"/>
    <property type="match status" value="1"/>
</dbReference>
<dbReference type="InterPro" id="IPR058240">
    <property type="entry name" value="rSAM_sf"/>
</dbReference>
<comment type="cofactor">
    <cofactor evidence="1">
        <name>[4Fe-4S] cluster</name>
        <dbReference type="ChEBI" id="CHEBI:49883"/>
    </cofactor>
</comment>
<dbReference type="InterPro" id="IPR023885">
    <property type="entry name" value="4Fe4S-binding_SPASM_dom"/>
</dbReference>
<name>C7N7H0_SLAHD</name>
<dbReference type="RefSeq" id="WP_012798957.1">
    <property type="nucleotide sequence ID" value="NC_013165.1"/>
</dbReference>
<keyword evidence="3" id="KW-0949">S-adenosyl-L-methionine</keyword>
<dbReference type="KEGG" id="shi:Shel_18370"/>
<evidence type="ECO:0000256" key="6">
    <source>
        <dbReference type="ARBA" id="ARBA00023014"/>
    </source>
</evidence>
<dbReference type="GO" id="GO:0046872">
    <property type="term" value="F:metal ion binding"/>
    <property type="evidence" value="ECO:0007669"/>
    <property type="project" value="UniProtKB-KW"/>
</dbReference>
<dbReference type="SFLD" id="SFLDS00029">
    <property type="entry name" value="Radical_SAM"/>
    <property type="match status" value="1"/>
</dbReference>
<evidence type="ECO:0000256" key="5">
    <source>
        <dbReference type="ARBA" id="ARBA00023004"/>
    </source>
</evidence>
<reference evidence="8 9" key="1">
    <citation type="journal article" date="2009" name="Stand. Genomic Sci.">
        <title>Complete genome sequence of Slackia heliotrinireducens type strain (RHS 1).</title>
        <authorList>
            <person name="Pukall R."/>
            <person name="Lapidus A."/>
            <person name="Nolan M."/>
            <person name="Copeland A."/>
            <person name="Glavina Del Rio T."/>
            <person name="Lucas S."/>
            <person name="Chen F."/>
            <person name="Tice H."/>
            <person name="Cheng J.F."/>
            <person name="Chertkov O."/>
            <person name="Bruce D."/>
            <person name="Goodwin L."/>
            <person name="Kuske C."/>
            <person name="Brettin T."/>
            <person name="Detter J.C."/>
            <person name="Han C."/>
            <person name="Pitluck S."/>
            <person name="Pati A."/>
            <person name="Mavrommatis K."/>
            <person name="Ivanova N."/>
            <person name="Ovchinnikova G."/>
            <person name="Chen A."/>
            <person name="Palaniappan K."/>
            <person name="Schneider S."/>
            <person name="Rohde M."/>
            <person name="Chain P."/>
            <person name="D'haeseleer P."/>
            <person name="Goker M."/>
            <person name="Bristow J."/>
            <person name="Eisen J.A."/>
            <person name="Markowitz V."/>
            <person name="Kyrpides N.C."/>
            <person name="Klenk H.P."/>
            <person name="Hugenholtz P."/>
        </authorList>
    </citation>
    <scope>NUCLEOTIDE SEQUENCE [LARGE SCALE GENOMIC DNA]</scope>
    <source>
        <strain evidence="9">ATCC 29202 / DSM 20476 / NCTC 11029 / RHS 1</strain>
    </source>
</reference>
<feature type="domain" description="Radical SAM core" evidence="7">
    <location>
        <begin position="1"/>
        <end position="221"/>
    </location>
</feature>
<dbReference type="Pfam" id="PF04055">
    <property type="entry name" value="Radical_SAM"/>
    <property type="match status" value="1"/>
</dbReference>
<dbReference type="SMART" id="SM00729">
    <property type="entry name" value="Elp3"/>
    <property type="match status" value="1"/>
</dbReference>
<dbReference type="PANTHER" id="PTHR11228:SF7">
    <property type="entry name" value="PQQA PEPTIDE CYCLASE"/>
    <property type="match status" value="1"/>
</dbReference>
<keyword evidence="2" id="KW-0004">4Fe-4S</keyword>
<dbReference type="InterPro" id="IPR050377">
    <property type="entry name" value="Radical_SAM_PqqE_MftC-like"/>
</dbReference>
<dbReference type="InterPro" id="IPR006638">
    <property type="entry name" value="Elp3/MiaA/NifB-like_rSAM"/>
</dbReference>
<keyword evidence="4" id="KW-0479">Metal-binding</keyword>
<dbReference type="STRING" id="471855.Shel_18370"/>
<evidence type="ECO:0000256" key="3">
    <source>
        <dbReference type="ARBA" id="ARBA00022691"/>
    </source>
</evidence>
<dbReference type="EMBL" id="CP001684">
    <property type="protein sequence ID" value="ACV22855.1"/>
    <property type="molecule type" value="Genomic_DNA"/>
</dbReference>
<dbReference type="SFLD" id="SFLDG01386">
    <property type="entry name" value="main_SPASM_domain-containing"/>
    <property type="match status" value="1"/>
</dbReference>
<dbReference type="InterPro" id="IPR027583">
    <property type="entry name" value="rSAM_ACGX"/>
</dbReference>
<sequence length="384" mass="43782">MARPTFSFQWHLLDDCDQRCKHCYIFSGDENEELNRMSFEQMQQTLSNIEDFCETFGREPYLYISGGDPILHPDFWNLMDLLKSKGIRFTIMGNPFHLTDEVCERLHDSGCVRYQMSIDGNRQTHDWFRKPGSYDETLARIPMLARHGIRSIIMTTVSDVNAAELPEIIDAVVEAKANAFAFSRYVPTLGENMDGLSPLEYRAVLDRAHKKFTAYEESGCETYFNRKDHLWRLYEWEEGLWSIPGNAEEGIIYDGCNCGSGHLTILPTGDVYACRRVADSKVGNAYENRLADIWLNSMEDYRQIDEFSKCSRCELLAWCRGCPAVARGTDGSFYGEDPQCWHEVPETGDRRPVLQMPAETSGCACGAVDRMVANIEAALERTVA</sequence>
<dbReference type="PROSITE" id="PS51918">
    <property type="entry name" value="RADICAL_SAM"/>
    <property type="match status" value="1"/>
</dbReference>
<dbReference type="PIRSF" id="PIRSF037420">
    <property type="entry name" value="PQQ_syn_pqqE"/>
    <property type="match status" value="1"/>
</dbReference>
<dbReference type="AlphaFoldDB" id="C7N7H0"/>
<keyword evidence="9" id="KW-1185">Reference proteome</keyword>
<evidence type="ECO:0000313" key="8">
    <source>
        <dbReference type="EMBL" id="ACV22855.1"/>
    </source>
</evidence>
<dbReference type="InterPro" id="IPR007197">
    <property type="entry name" value="rSAM"/>
</dbReference>
<dbReference type="PANTHER" id="PTHR11228">
    <property type="entry name" value="RADICAL SAM DOMAIN PROTEIN"/>
    <property type="match status" value="1"/>
</dbReference>